<dbReference type="OrthoDB" id="121140at2"/>
<sequence>MTDSPAEIQIQTGKAPPISVFSVFSVFGRSCSLFFRYLPQNIVFGLIGVLPFVAILAVTPDTLLSEYRLTDIASILGVIFFLGQLAIYSVASRAITTFSLQRLAGAKPELFTSLGNGLIGMLPVYIGTILTHIGFGLGLILLVIPGLYFIATYALVTPAIVREGLGVKDAFFRSKTLVIGYRWKILVALLVLAIFYSIIQFVGLSAFQLMYLIHDAEIVNFAEANSKIPMTNAIGTPMYVFAVIFIAALYDEIRNAKEGCRQDEVAAVFD</sequence>
<keyword evidence="3" id="KW-1185">Reference proteome</keyword>
<feature type="transmembrane region" description="Helical" evidence="1">
    <location>
        <begin position="139"/>
        <end position="161"/>
    </location>
</feature>
<evidence type="ECO:0000313" key="2">
    <source>
        <dbReference type="EMBL" id="RVU38671.1"/>
    </source>
</evidence>
<evidence type="ECO:0000313" key="3">
    <source>
        <dbReference type="Proteomes" id="UP000287447"/>
    </source>
</evidence>
<feature type="transmembrane region" description="Helical" evidence="1">
    <location>
        <begin position="72"/>
        <end position="91"/>
    </location>
</feature>
<organism evidence="2 3">
    <name type="scientific">Hwanghaeella grinnelliae</name>
    <dbReference type="NCBI Taxonomy" id="2500179"/>
    <lineage>
        <taxon>Bacteria</taxon>
        <taxon>Pseudomonadati</taxon>
        <taxon>Pseudomonadota</taxon>
        <taxon>Alphaproteobacteria</taxon>
        <taxon>Rhodospirillales</taxon>
        <taxon>Rhodospirillaceae</taxon>
        <taxon>Hwanghaeella</taxon>
    </lineage>
</organism>
<reference evidence="3" key="1">
    <citation type="submission" date="2019-01" db="EMBL/GenBank/DDBJ databases">
        <title>Gri0909 isolated from a small marine red alga.</title>
        <authorList>
            <person name="Kim J."/>
            <person name="Jeong S.E."/>
            <person name="Jeon C.O."/>
        </authorList>
    </citation>
    <scope>NUCLEOTIDE SEQUENCE [LARGE SCALE GENOMIC DNA]</scope>
    <source>
        <strain evidence="3">Gri0909</strain>
    </source>
</reference>
<dbReference type="AlphaFoldDB" id="A0A437QVW9"/>
<feature type="transmembrane region" description="Helical" evidence="1">
    <location>
        <begin position="111"/>
        <end position="133"/>
    </location>
</feature>
<dbReference type="EMBL" id="SADE01000001">
    <property type="protein sequence ID" value="RVU38671.1"/>
    <property type="molecule type" value="Genomic_DNA"/>
</dbReference>
<evidence type="ECO:0000256" key="1">
    <source>
        <dbReference type="SAM" id="Phobius"/>
    </source>
</evidence>
<gene>
    <name evidence="2" type="ORF">EOI86_05180</name>
</gene>
<keyword evidence="1" id="KW-0812">Transmembrane</keyword>
<proteinExistence type="predicted"/>
<name>A0A437QVW9_9PROT</name>
<keyword evidence="1" id="KW-0472">Membrane</keyword>
<accession>A0A437QVW9</accession>
<dbReference type="RefSeq" id="WP_127764044.1">
    <property type="nucleotide sequence ID" value="NZ_SADE01000001.1"/>
</dbReference>
<keyword evidence="1" id="KW-1133">Transmembrane helix</keyword>
<feature type="transmembrane region" description="Helical" evidence="1">
    <location>
        <begin position="42"/>
        <end position="60"/>
    </location>
</feature>
<protein>
    <recommendedName>
        <fullName evidence="4">Glycerophosphoryl diester phosphodiesterase membrane domain-containing protein</fullName>
    </recommendedName>
</protein>
<dbReference type="Proteomes" id="UP000287447">
    <property type="component" value="Unassembled WGS sequence"/>
</dbReference>
<feature type="transmembrane region" description="Helical" evidence="1">
    <location>
        <begin position="181"/>
        <end position="213"/>
    </location>
</feature>
<comment type="caution">
    <text evidence="2">The sequence shown here is derived from an EMBL/GenBank/DDBJ whole genome shotgun (WGS) entry which is preliminary data.</text>
</comment>
<evidence type="ECO:0008006" key="4">
    <source>
        <dbReference type="Google" id="ProtNLM"/>
    </source>
</evidence>
<feature type="transmembrane region" description="Helical" evidence="1">
    <location>
        <begin position="233"/>
        <end position="250"/>
    </location>
</feature>